<gene>
    <name evidence="1" type="ORF">SAMN02927914_00154</name>
</gene>
<proteinExistence type="predicted"/>
<sequence>MARSRNDHLTNDLFEWEPPQVAVGYTPDVVGRGELDNQISRLVSRALRDCRDEGNGSRADIARRMSAYLNRPVSEGILNKWSSESSDEHRIPLDAFIALIEATKANDLLGFVPSKFGFSVVPEKYADLIEIHLIEEHERDIAARKAALQVRWKAKR</sequence>
<organism evidence="1 2">
    <name type="scientific">Mesorhizobium qingshengii</name>
    <dbReference type="NCBI Taxonomy" id="1165689"/>
    <lineage>
        <taxon>Bacteria</taxon>
        <taxon>Pseudomonadati</taxon>
        <taxon>Pseudomonadota</taxon>
        <taxon>Alphaproteobacteria</taxon>
        <taxon>Hyphomicrobiales</taxon>
        <taxon>Phyllobacteriaceae</taxon>
        <taxon>Mesorhizobium</taxon>
    </lineage>
</organism>
<reference evidence="1 2" key="1">
    <citation type="submission" date="2016-10" db="EMBL/GenBank/DDBJ databases">
        <authorList>
            <person name="de Groot N.N."/>
        </authorList>
    </citation>
    <scope>NUCLEOTIDE SEQUENCE [LARGE SCALE GENOMIC DNA]</scope>
    <source>
        <strain evidence="1 2">CGMCC 1.12097</strain>
    </source>
</reference>
<protein>
    <submittedName>
        <fullName evidence="1">Uncharacterized protein</fullName>
    </submittedName>
</protein>
<accession>A0A1G5V0W3</accession>
<dbReference type="OrthoDB" id="8450901at2"/>
<name>A0A1G5V0W3_9HYPH</name>
<dbReference type="AlphaFoldDB" id="A0A1G5V0W3"/>
<evidence type="ECO:0000313" key="1">
    <source>
        <dbReference type="EMBL" id="SDA39509.1"/>
    </source>
</evidence>
<dbReference type="EMBL" id="FMXM01000002">
    <property type="protein sequence ID" value="SDA39509.1"/>
    <property type="molecule type" value="Genomic_DNA"/>
</dbReference>
<dbReference type="STRING" id="1165689.SAMN02927914_00154"/>
<dbReference type="Proteomes" id="UP000198588">
    <property type="component" value="Unassembled WGS sequence"/>
</dbReference>
<evidence type="ECO:0000313" key="2">
    <source>
        <dbReference type="Proteomes" id="UP000198588"/>
    </source>
</evidence>
<dbReference type="RefSeq" id="WP_091574760.1">
    <property type="nucleotide sequence ID" value="NZ_FMXM01000002.1"/>
</dbReference>